<accession>A0A150H4J3</accession>
<reference evidence="3" key="1">
    <citation type="journal article" date="2016" name="Nat. Commun.">
        <title>The Gonium pectorale genome demonstrates co-option of cell cycle regulation during the evolution of multicellularity.</title>
        <authorList>
            <person name="Hanschen E.R."/>
            <person name="Marriage T.N."/>
            <person name="Ferris P.J."/>
            <person name="Hamaji T."/>
            <person name="Toyoda A."/>
            <person name="Fujiyama A."/>
            <person name="Neme R."/>
            <person name="Noguchi H."/>
            <person name="Minakuchi Y."/>
            <person name="Suzuki M."/>
            <person name="Kawai-Toyooka H."/>
            <person name="Smith D.R."/>
            <person name="Sparks H."/>
            <person name="Anderson J."/>
            <person name="Bakaric R."/>
            <person name="Luria V."/>
            <person name="Karger A."/>
            <person name="Kirschner M.W."/>
            <person name="Durand P.M."/>
            <person name="Michod R.E."/>
            <person name="Nozaki H."/>
            <person name="Olson B.J."/>
        </authorList>
    </citation>
    <scope>NUCLEOTIDE SEQUENCE [LARGE SCALE GENOMIC DNA]</scope>
    <source>
        <strain evidence="3">NIES-2863</strain>
    </source>
</reference>
<protein>
    <submittedName>
        <fullName evidence="2">Uncharacterized protein</fullName>
    </submittedName>
</protein>
<comment type="caution">
    <text evidence="2">The sequence shown here is derived from an EMBL/GenBank/DDBJ whole genome shotgun (WGS) entry which is preliminary data.</text>
</comment>
<evidence type="ECO:0000313" key="3">
    <source>
        <dbReference type="Proteomes" id="UP000075714"/>
    </source>
</evidence>
<gene>
    <name evidence="2" type="ORF">GPECTOR_5000g1284</name>
</gene>
<keyword evidence="3" id="KW-1185">Reference proteome</keyword>
<proteinExistence type="predicted"/>
<dbReference type="AlphaFoldDB" id="A0A150H4J3"/>
<feature type="region of interest" description="Disordered" evidence="1">
    <location>
        <begin position="1"/>
        <end position="84"/>
    </location>
</feature>
<sequence>MTKKKSPVNIDNAEFAGEKRSPKKTRAAMRAAMKRAEEAAKAAADQRDEDADQRLSESDHDDEPPSPKPKKKKKKVTEDAEAAGAELSPELTAMLASLIRKSIGDEILPMIGAFKAEVADMLAGAEPSPPSAAVAVGAKVSPILAATAASAPSTALEFHTKIYKVVCMLASQASDSLATDPEKARFSLAALLAFAKVAVQAAENLGPQQGCGLNTMVKYISSMAMSCLEDPATAVYNKSAAEAMLATARSEAANRSPGKRKGNRQGNGNRPQAAADRDDKRRDDRRDDGRDRYPRRN</sequence>
<feature type="compositionally biased region" description="Basic and acidic residues" evidence="1">
    <location>
        <begin position="275"/>
        <end position="297"/>
    </location>
</feature>
<feature type="region of interest" description="Disordered" evidence="1">
    <location>
        <begin position="247"/>
        <end position="297"/>
    </location>
</feature>
<feature type="compositionally biased region" description="Basic and acidic residues" evidence="1">
    <location>
        <begin position="34"/>
        <end position="58"/>
    </location>
</feature>
<name>A0A150H4J3_GONPE</name>
<evidence type="ECO:0000313" key="2">
    <source>
        <dbReference type="EMBL" id="KXZ57057.1"/>
    </source>
</evidence>
<evidence type="ECO:0000256" key="1">
    <source>
        <dbReference type="SAM" id="MobiDB-lite"/>
    </source>
</evidence>
<organism evidence="2 3">
    <name type="scientific">Gonium pectorale</name>
    <name type="common">Green alga</name>
    <dbReference type="NCBI Taxonomy" id="33097"/>
    <lineage>
        <taxon>Eukaryota</taxon>
        <taxon>Viridiplantae</taxon>
        <taxon>Chlorophyta</taxon>
        <taxon>core chlorophytes</taxon>
        <taxon>Chlorophyceae</taxon>
        <taxon>CS clade</taxon>
        <taxon>Chlamydomonadales</taxon>
        <taxon>Volvocaceae</taxon>
        <taxon>Gonium</taxon>
    </lineage>
</organism>
<dbReference type="Proteomes" id="UP000075714">
    <property type="component" value="Unassembled WGS sequence"/>
</dbReference>
<dbReference type="EMBL" id="LSYV01000001">
    <property type="protein sequence ID" value="KXZ57057.1"/>
    <property type="molecule type" value="Genomic_DNA"/>
</dbReference>